<protein>
    <recommendedName>
        <fullName evidence="3">Aminopeptidase</fullName>
    </recommendedName>
</protein>
<keyword evidence="1" id="KW-0479">Metal-binding</keyword>
<dbReference type="SUPFAM" id="SSF144052">
    <property type="entry name" value="Thermophilic metalloprotease-like"/>
    <property type="match status" value="1"/>
</dbReference>
<reference evidence="2" key="1">
    <citation type="journal article" date="2014" name="Front. Microbiol.">
        <title>High frequency of phylogenetically diverse reductive dehalogenase-homologous genes in deep subseafloor sedimentary metagenomes.</title>
        <authorList>
            <person name="Kawai M."/>
            <person name="Futagami T."/>
            <person name="Toyoda A."/>
            <person name="Takaki Y."/>
            <person name="Nishi S."/>
            <person name="Hori S."/>
            <person name="Arai W."/>
            <person name="Tsubouchi T."/>
            <person name="Morono Y."/>
            <person name="Uchiyama I."/>
            <person name="Ito T."/>
            <person name="Fujiyama A."/>
            <person name="Inagaki F."/>
            <person name="Takami H."/>
        </authorList>
    </citation>
    <scope>NUCLEOTIDE SEQUENCE</scope>
    <source>
        <strain evidence="2">Expedition CK06-06</strain>
    </source>
</reference>
<dbReference type="GO" id="GO:0046872">
    <property type="term" value="F:metal ion binding"/>
    <property type="evidence" value="ECO:0007669"/>
    <property type="project" value="UniProtKB-KW"/>
</dbReference>
<sequence>AIWFYIFNDKTYFEFVEKALLLHKDDPVKEWSKINKDQQKICDILESVEKIQVIGEDTDLILSVKGRKWINCSGQINLPDGEICTGPLEDSANGHIRFTYPGLYQGTEIKNIYLEFNDGKVIKATAEKGEKLLKEILTIENADKLGEFAIGTNYEIPQFTKNMLFDEKLGGTIHLALGSGIGQAGSTLKSAIHWDILKDMKQSGSKILADDKIIYQDGKWLI</sequence>
<dbReference type="EMBL" id="BARV01006241">
    <property type="protein sequence ID" value="GAI10101.1"/>
    <property type="molecule type" value="Genomic_DNA"/>
</dbReference>
<dbReference type="PANTHER" id="PTHR34448">
    <property type="entry name" value="AMINOPEPTIDASE"/>
    <property type="match status" value="1"/>
</dbReference>
<dbReference type="Pfam" id="PF02073">
    <property type="entry name" value="Peptidase_M29"/>
    <property type="match status" value="1"/>
</dbReference>
<evidence type="ECO:0008006" key="3">
    <source>
        <dbReference type="Google" id="ProtNLM"/>
    </source>
</evidence>
<name>X1LWE0_9ZZZZ</name>
<dbReference type="AlphaFoldDB" id="X1LWE0"/>
<accession>X1LWE0</accession>
<dbReference type="PANTHER" id="PTHR34448:SF1">
    <property type="entry name" value="BLL6088 PROTEIN"/>
    <property type="match status" value="1"/>
</dbReference>
<organism evidence="2">
    <name type="scientific">marine sediment metagenome</name>
    <dbReference type="NCBI Taxonomy" id="412755"/>
    <lineage>
        <taxon>unclassified sequences</taxon>
        <taxon>metagenomes</taxon>
        <taxon>ecological metagenomes</taxon>
    </lineage>
</organism>
<dbReference type="InterPro" id="IPR052170">
    <property type="entry name" value="M29_Exopeptidase"/>
</dbReference>
<gene>
    <name evidence="2" type="ORF">S06H3_12780</name>
</gene>
<dbReference type="InterPro" id="IPR000787">
    <property type="entry name" value="Peptidase_M29"/>
</dbReference>
<proteinExistence type="predicted"/>
<evidence type="ECO:0000313" key="2">
    <source>
        <dbReference type="EMBL" id="GAI10101.1"/>
    </source>
</evidence>
<evidence type="ECO:0000256" key="1">
    <source>
        <dbReference type="ARBA" id="ARBA00022723"/>
    </source>
</evidence>
<dbReference type="GO" id="GO:0006508">
    <property type="term" value="P:proteolysis"/>
    <property type="evidence" value="ECO:0007669"/>
    <property type="project" value="InterPro"/>
</dbReference>
<feature type="non-terminal residue" evidence="2">
    <location>
        <position position="1"/>
    </location>
</feature>
<comment type="caution">
    <text evidence="2">The sequence shown here is derived from an EMBL/GenBank/DDBJ whole genome shotgun (WGS) entry which is preliminary data.</text>
</comment>
<dbReference type="GO" id="GO:0004177">
    <property type="term" value="F:aminopeptidase activity"/>
    <property type="evidence" value="ECO:0007669"/>
    <property type="project" value="InterPro"/>
</dbReference>